<feature type="region of interest" description="Disordered" evidence="2">
    <location>
        <begin position="130"/>
        <end position="152"/>
    </location>
</feature>
<reference evidence="3" key="3">
    <citation type="submission" date="2021-05" db="UniProtKB">
        <authorList>
            <consortium name="EnsemblPlants"/>
        </authorList>
    </citation>
    <scope>IDENTIFICATION</scope>
    <source>
        <strain evidence="3">cv. B73</strain>
    </source>
</reference>
<organism evidence="3 4">
    <name type="scientific">Zea mays</name>
    <name type="common">Maize</name>
    <dbReference type="NCBI Taxonomy" id="4577"/>
    <lineage>
        <taxon>Eukaryota</taxon>
        <taxon>Viridiplantae</taxon>
        <taxon>Streptophyta</taxon>
        <taxon>Embryophyta</taxon>
        <taxon>Tracheophyta</taxon>
        <taxon>Spermatophyta</taxon>
        <taxon>Magnoliopsida</taxon>
        <taxon>Liliopsida</taxon>
        <taxon>Poales</taxon>
        <taxon>Poaceae</taxon>
        <taxon>PACMAD clade</taxon>
        <taxon>Panicoideae</taxon>
        <taxon>Andropogonodae</taxon>
        <taxon>Andropogoneae</taxon>
        <taxon>Tripsacinae</taxon>
        <taxon>Zea</taxon>
    </lineage>
</organism>
<dbReference type="Proteomes" id="UP000007305">
    <property type="component" value="Chromosome 10"/>
</dbReference>
<protein>
    <recommendedName>
        <fullName evidence="5">Auxin responsive protein</fullName>
    </recommendedName>
</protein>
<dbReference type="GO" id="GO:0009733">
    <property type="term" value="P:response to auxin"/>
    <property type="evidence" value="ECO:0007669"/>
    <property type="project" value="InterPro"/>
</dbReference>
<evidence type="ECO:0008006" key="5">
    <source>
        <dbReference type="Google" id="ProtNLM"/>
    </source>
</evidence>
<proteinExistence type="inferred from homology"/>
<dbReference type="InParanoid" id="A0A804RGJ0"/>
<reference evidence="3" key="2">
    <citation type="submission" date="2019-07" db="EMBL/GenBank/DDBJ databases">
        <authorList>
            <person name="Seetharam A."/>
            <person name="Woodhouse M."/>
            <person name="Cannon E."/>
        </authorList>
    </citation>
    <scope>NUCLEOTIDE SEQUENCE [LARGE SCALE GENOMIC DNA]</scope>
    <source>
        <strain evidence="3">cv. B73</strain>
    </source>
</reference>
<dbReference type="EnsemblPlants" id="Zm00001eb407640_T001">
    <property type="protein sequence ID" value="Zm00001eb407640_P001"/>
    <property type="gene ID" value="Zm00001eb407640"/>
</dbReference>
<sequence length="173" mass="18602">MAAAAAWTTTRKATTSTSKAALSALASCVAAAGGVTRTTTSSGKAYRKGYLPIVLVRGSGDDDDAGTVETETMVLVRVSDLKEPCMAALLEAAEEQFGYGQLGVLKVPCDAQRFHHVVNMARKQMVRRVQIDRKRRAGSSQGADQSPDRADELQTMLMEMVKQDSRHQLSAKV</sequence>
<accession>A0A804RGJ0</accession>
<keyword evidence="4" id="KW-1185">Reference proteome</keyword>
<evidence type="ECO:0000313" key="3">
    <source>
        <dbReference type="EnsemblPlants" id="Zm00001eb407640_P001"/>
    </source>
</evidence>
<dbReference type="InterPro" id="IPR003676">
    <property type="entry name" value="SAUR_fam"/>
</dbReference>
<reference evidence="4" key="1">
    <citation type="journal article" date="2009" name="Science">
        <title>The B73 maize genome: complexity, diversity, and dynamics.</title>
        <authorList>
            <person name="Schnable P.S."/>
            <person name="Ware D."/>
            <person name="Fulton R.S."/>
            <person name="Stein J.C."/>
            <person name="Wei F."/>
            <person name="Pasternak S."/>
            <person name="Liang C."/>
            <person name="Zhang J."/>
            <person name="Fulton L."/>
            <person name="Graves T.A."/>
            <person name="Minx P."/>
            <person name="Reily A.D."/>
            <person name="Courtney L."/>
            <person name="Kruchowski S.S."/>
            <person name="Tomlinson C."/>
            <person name="Strong C."/>
            <person name="Delehaunty K."/>
            <person name="Fronick C."/>
            <person name="Courtney B."/>
            <person name="Rock S.M."/>
            <person name="Belter E."/>
            <person name="Du F."/>
            <person name="Kim K."/>
            <person name="Abbott R.M."/>
            <person name="Cotton M."/>
            <person name="Levy A."/>
            <person name="Marchetto P."/>
            <person name="Ochoa K."/>
            <person name="Jackson S.M."/>
            <person name="Gillam B."/>
            <person name="Chen W."/>
            <person name="Yan L."/>
            <person name="Higginbotham J."/>
            <person name="Cardenas M."/>
            <person name="Waligorski J."/>
            <person name="Applebaum E."/>
            <person name="Phelps L."/>
            <person name="Falcone J."/>
            <person name="Kanchi K."/>
            <person name="Thane T."/>
            <person name="Scimone A."/>
            <person name="Thane N."/>
            <person name="Henke J."/>
            <person name="Wang T."/>
            <person name="Ruppert J."/>
            <person name="Shah N."/>
            <person name="Rotter K."/>
            <person name="Hodges J."/>
            <person name="Ingenthron E."/>
            <person name="Cordes M."/>
            <person name="Kohlberg S."/>
            <person name="Sgro J."/>
            <person name="Delgado B."/>
            <person name="Mead K."/>
            <person name="Chinwalla A."/>
            <person name="Leonard S."/>
            <person name="Crouse K."/>
            <person name="Collura K."/>
            <person name="Kudrna D."/>
            <person name="Currie J."/>
            <person name="He R."/>
            <person name="Angelova A."/>
            <person name="Rajasekar S."/>
            <person name="Mueller T."/>
            <person name="Lomeli R."/>
            <person name="Scara G."/>
            <person name="Ko A."/>
            <person name="Delaney K."/>
            <person name="Wissotski M."/>
            <person name="Lopez G."/>
            <person name="Campos D."/>
            <person name="Braidotti M."/>
            <person name="Ashley E."/>
            <person name="Golser W."/>
            <person name="Kim H."/>
            <person name="Lee S."/>
            <person name="Lin J."/>
            <person name="Dujmic Z."/>
            <person name="Kim W."/>
            <person name="Talag J."/>
            <person name="Zuccolo A."/>
            <person name="Fan C."/>
            <person name="Sebastian A."/>
            <person name="Kramer M."/>
            <person name="Spiegel L."/>
            <person name="Nascimento L."/>
            <person name="Zutavern T."/>
            <person name="Miller B."/>
            <person name="Ambroise C."/>
            <person name="Muller S."/>
            <person name="Spooner W."/>
            <person name="Narechania A."/>
            <person name="Ren L."/>
            <person name="Wei S."/>
            <person name="Kumari S."/>
            <person name="Faga B."/>
            <person name="Levy M.J."/>
            <person name="McMahan L."/>
            <person name="Van Buren P."/>
            <person name="Vaughn M.W."/>
            <person name="Ying K."/>
            <person name="Yeh C.-T."/>
            <person name="Emrich S.J."/>
            <person name="Jia Y."/>
            <person name="Kalyanaraman A."/>
            <person name="Hsia A.-P."/>
            <person name="Barbazuk W.B."/>
            <person name="Baucom R.S."/>
            <person name="Brutnell T.P."/>
            <person name="Carpita N.C."/>
            <person name="Chaparro C."/>
            <person name="Chia J.-M."/>
            <person name="Deragon J.-M."/>
            <person name="Estill J.C."/>
            <person name="Fu Y."/>
            <person name="Jeddeloh J.A."/>
            <person name="Han Y."/>
            <person name="Lee H."/>
            <person name="Li P."/>
            <person name="Lisch D.R."/>
            <person name="Liu S."/>
            <person name="Liu Z."/>
            <person name="Nagel D.H."/>
            <person name="McCann M.C."/>
            <person name="SanMiguel P."/>
            <person name="Myers A.M."/>
            <person name="Nettleton D."/>
            <person name="Nguyen J."/>
            <person name="Penning B.W."/>
            <person name="Ponnala L."/>
            <person name="Schneider K.L."/>
            <person name="Schwartz D.C."/>
            <person name="Sharma A."/>
            <person name="Soderlund C."/>
            <person name="Springer N.M."/>
            <person name="Sun Q."/>
            <person name="Wang H."/>
            <person name="Waterman M."/>
            <person name="Westerman R."/>
            <person name="Wolfgruber T.K."/>
            <person name="Yang L."/>
            <person name="Yu Y."/>
            <person name="Zhang L."/>
            <person name="Zhou S."/>
            <person name="Zhu Q."/>
            <person name="Bennetzen J.L."/>
            <person name="Dawe R.K."/>
            <person name="Jiang J."/>
            <person name="Jiang N."/>
            <person name="Presting G.G."/>
            <person name="Wessler S.R."/>
            <person name="Aluru S."/>
            <person name="Martienssen R.A."/>
            <person name="Clifton S.W."/>
            <person name="McCombie W.R."/>
            <person name="Wing R.A."/>
            <person name="Wilson R.K."/>
        </authorList>
    </citation>
    <scope>NUCLEOTIDE SEQUENCE [LARGE SCALE GENOMIC DNA]</scope>
    <source>
        <strain evidence="4">cv. B73</strain>
    </source>
</reference>
<evidence type="ECO:0000313" key="4">
    <source>
        <dbReference type="Proteomes" id="UP000007305"/>
    </source>
</evidence>
<dbReference type="Pfam" id="PF02519">
    <property type="entry name" value="Auxin_inducible"/>
    <property type="match status" value="1"/>
</dbReference>
<name>A0A804RGJ0_MAIZE</name>
<dbReference type="AlphaFoldDB" id="A0A804RGJ0"/>
<evidence type="ECO:0000256" key="2">
    <source>
        <dbReference type="SAM" id="MobiDB-lite"/>
    </source>
</evidence>
<dbReference type="Gramene" id="Zm00001eb407640_T001">
    <property type="protein sequence ID" value="Zm00001eb407640_P001"/>
    <property type="gene ID" value="Zm00001eb407640"/>
</dbReference>
<evidence type="ECO:0000256" key="1">
    <source>
        <dbReference type="ARBA" id="ARBA00006974"/>
    </source>
</evidence>
<comment type="similarity">
    <text evidence="1">Belongs to the ARG7 family.</text>
</comment>